<dbReference type="GO" id="GO:0005506">
    <property type="term" value="F:iron ion binding"/>
    <property type="evidence" value="ECO:0007669"/>
    <property type="project" value="InterPro"/>
</dbReference>
<comment type="caution">
    <text evidence="16">The sequence shown here is derived from an EMBL/GenBank/DDBJ whole genome shotgun (WGS) entry which is preliminary data.</text>
</comment>
<keyword evidence="8" id="KW-0492">Microsome</keyword>
<name>A0AAN9Z994_9ORTH</name>
<dbReference type="PRINTS" id="PR00463">
    <property type="entry name" value="EP450I"/>
</dbReference>
<comment type="similarity">
    <text evidence="4 14">Belongs to the cytochrome P450 family.</text>
</comment>
<evidence type="ECO:0000256" key="5">
    <source>
        <dbReference type="ARBA" id="ARBA00022617"/>
    </source>
</evidence>
<evidence type="ECO:0000256" key="10">
    <source>
        <dbReference type="ARBA" id="ARBA00023004"/>
    </source>
</evidence>
<evidence type="ECO:0000256" key="4">
    <source>
        <dbReference type="ARBA" id="ARBA00010617"/>
    </source>
</evidence>
<feature type="binding site" description="axial binding residue" evidence="13">
    <location>
        <position position="456"/>
    </location>
    <ligand>
        <name>heme</name>
        <dbReference type="ChEBI" id="CHEBI:30413"/>
    </ligand>
    <ligandPart>
        <name>Fe</name>
        <dbReference type="ChEBI" id="CHEBI:18248"/>
    </ligandPart>
</feature>
<evidence type="ECO:0000256" key="7">
    <source>
        <dbReference type="ARBA" id="ARBA00022824"/>
    </source>
</evidence>
<dbReference type="PANTHER" id="PTHR24292:SF54">
    <property type="entry name" value="CYP9F3-RELATED"/>
    <property type="match status" value="1"/>
</dbReference>
<evidence type="ECO:0000313" key="16">
    <source>
        <dbReference type="EMBL" id="KAK7866625.1"/>
    </source>
</evidence>
<evidence type="ECO:0000313" key="17">
    <source>
        <dbReference type="Proteomes" id="UP001378592"/>
    </source>
</evidence>
<dbReference type="Gene3D" id="1.10.630.10">
    <property type="entry name" value="Cytochrome P450"/>
    <property type="match status" value="1"/>
</dbReference>
<dbReference type="FunFam" id="1.10.630.10:FF:000042">
    <property type="entry name" value="Cytochrome P450"/>
    <property type="match status" value="1"/>
</dbReference>
<keyword evidence="12" id="KW-0472">Membrane</keyword>
<dbReference type="GO" id="GO:0020037">
    <property type="term" value="F:heme binding"/>
    <property type="evidence" value="ECO:0007669"/>
    <property type="project" value="InterPro"/>
</dbReference>
<organism evidence="16 17">
    <name type="scientific">Gryllus longicercus</name>
    <dbReference type="NCBI Taxonomy" id="2509291"/>
    <lineage>
        <taxon>Eukaryota</taxon>
        <taxon>Metazoa</taxon>
        <taxon>Ecdysozoa</taxon>
        <taxon>Arthropoda</taxon>
        <taxon>Hexapoda</taxon>
        <taxon>Insecta</taxon>
        <taxon>Pterygota</taxon>
        <taxon>Neoptera</taxon>
        <taxon>Polyneoptera</taxon>
        <taxon>Orthoptera</taxon>
        <taxon>Ensifera</taxon>
        <taxon>Gryllidea</taxon>
        <taxon>Grylloidea</taxon>
        <taxon>Gryllidae</taxon>
        <taxon>Gryllinae</taxon>
        <taxon>Gryllus</taxon>
    </lineage>
</organism>
<evidence type="ECO:0000256" key="9">
    <source>
        <dbReference type="ARBA" id="ARBA00023002"/>
    </source>
</evidence>
<keyword evidence="7" id="KW-0256">Endoplasmic reticulum</keyword>
<evidence type="ECO:0000256" key="1">
    <source>
        <dbReference type="ARBA" id="ARBA00001971"/>
    </source>
</evidence>
<keyword evidence="9 14" id="KW-0560">Oxidoreductase</keyword>
<evidence type="ECO:0000256" key="14">
    <source>
        <dbReference type="RuleBase" id="RU000461"/>
    </source>
</evidence>
<feature type="signal peptide" evidence="15">
    <location>
        <begin position="1"/>
        <end position="20"/>
    </location>
</feature>
<dbReference type="Pfam" id="PF00067">
    <property type="entry name" value="p450"/>
    <property type="match status" value="1"/>
</dbReference>
<keyword evidence="6 13" id="KW-0479">Metal-binding</keyword>
<dbReference type="SUPFAM" id="SSF48264">
    <property type="entry name" value="Cytochrome P450"/>
    <property type="match status" value="1"/>
</dbReference>
<dbReference type="InterPro" id="IPR017972">
    <property type="entry name" value="Cyt_P450_CS"/>
</dbReference>
<evidence type="ECO:0000256" key="12">
    <source>
        <dbReference type="ARBA" id="ARBA00023136"/>
    </source>
</evidence>
<keyword evidence="5 13" id="KW-0349">Heme</keyword>
<dbReference type="Proteomes" id="UP001378592">
    <property type="component" value="Unassembled WGS sequence"/>
</dbReference>
<comment type="subcellular location">
    <subcellularLocation>
        <location evidence="3">Endoplasmic reticulum membrane</location>
        <topology evidence="3">Peripheral membrane protein</topology>
    </subcellularLocation>
    <subcellularLocation>
        <location evidence="2">Microsome membrane</location>
        <topology evidence="2">Peripheral membrane protein</topology>
    </subcellularLocation>
</comment>
<dbReference type="GO" id="GO:0004497">
    <property type="term" value="F:monooxygenase activity"/>
    <property type="evidence" value="ECO:0007669"/>
    <property type="project" value="UniProtKB-KW"/>
</dbReference>
<proteinExistence type="inferred from homology"/>
<dbReference type="GO" id="GO:0016705">
    <property type="term" value="F:oxidoreductase activity, acting on paired donors, with incorporation or reduction of molecular oxygen"/>
    <property type="evidence" value="ECO:0007669"/>
    <property type="project" value="InterPro"/>
</dbReference>
<evidence type="ECO:0000256" key="13">
    <source>
        <dbReference type="PIRSR" id="PIRSR602401-1"/>
    </source>
</evidence>
<dbReference type="AlphaFoldDB" id="A0AAN9Z994"/>
<dbReference type="CDD" id="cd11056">
    <property type="entry name" value="CYP6-like"/>
    <property type="match status" value="1"/>
</dbReference>
<dbReference type="PRINTS" id="PR00385">
    <property type="entry name" value="P450"/>
</dbReference>
<evidence type="ECO:0008006" key="18">
    <source>
        <dbReference type="Google" id="ProtNLM"/>
    </source>
</evidence>
<feature type="chain" id="PRO_5042947016" description="Cytochrome P450" evidence="15">
    <location>
        <begin position="21"/>
        <end position="513"/>
    </location>
</feature>
<accession>A0AAN9Z994</accession>
<evidence type="ECO:0000256" key="15">
    <source>
        <dbReference type="SAM" id="SignalP"/>
    </source>
</evidence>
<dbReference type="EMBL" id="JAZDUA010000142">
    <property type="protein sequence ID" value="KAK7866625.1"/>
    <property type="molecule type" value="Genomic_DNA"/>
</dbReference>
<protein>
    <recommendedName>
        <fullName evidence="18">Cytochrome P450</fullName>
    </recommendedName>
</protein>
<dbReference type="GO" id="GO:0005789">
    <property type="term" value="C:endoplasmic reticulum membrane"/>
    <property type="evidence" value="ECO:0007669"/>
    <property type="project" value="UniProtKB-SubCell"/>
</dbReference>
<evidence type="ECO:0000256" key="11">
    <source>
        <dbReference type="ARBA" id="ARBA00023033"/>
    </source>
</evidence>
<dbReference type="InterPro" id="IPR002401">
    <property type="entry name" value="Cyt_P450_E_grp-I"/>
</dbReference>
<dbReference type="PROSITE" id="PS00086">
    <property type="entry name" value="CYTOCHROME_P450"/>
    <property type="match status" value="1"/>
</dbReference>
<evidence type="ECO:0000256" key="8">
    <source>
        <dbReference type="ARBA" id="ARBA00022848"/>
    </source>
</evidence>
<dbReference type="InterPro" id="IPR001128">
    <property type="entry name" value="Cyt_P450"/>
</dbReference>
<keyword evidence="11 14" id="KW-0503">Monooxygenase</keyword>
<keyword evidence="10 13" id="KW-0408">Iron</keyword>
<keyword evidence="17" id="KW-1185">Reference proteome</keyword>
<evidence type="ECO:0000256" key="2">
    <source>
        <dbReference type="ARBA" id="ARBA00004174"/>
    </source>
</evidence>
<dbReference type="InterPro" id="IPR036396">
    <property type="entry name" value="Cyt_P450_sf"/>
</dbReference>
<dbReference type="InterPro" id="IPR050476">
    <property type="entry name" value="Insect_CytP450_Detox"/>
</dbReference>
<evidence type="ECO:0000256" key="6">
    <source>
        <dbReference type="ARBA" id="ARBA00022723"/>
    </source>
</evidence>
<reference evidence="16 17" key="1">
    <citation type="submission" date="2024-03" db="EMBL/GenBank/DDBJ databases">
        <title>The genome assembly and annotation of the cricket Gryllus longicercus Weissman &amp; Gray.</title>
        <authorList>
            <person name="Szrajer S."/>
            <person name="Gray D."/>
            <person name="Ylla G."/>
        </authorList>
    </citation>
    <scope>NUCLEOTIDE SEQUENCE [LARGE SCALE GENOMIC DNA]</scope>
    <source>
        <strain evidence="16">DAG 2021-001</strain>
        <tissue evidence="16">Whole body minus gut</tissue>
    </source>
</reference>
<dbReference type="PANTHER" id="PTHR24292">
    <property type="entry name" value="CYTOCHROME P450"/>
    <property type="match status" value="1"/>
</dbReference>
<comment type="cofactor">
    <cofactor evidence="1 13">
        <name>heme</name>
        <dbReference type="ChEBI" id="CHEBI:30413"/>
    </cofactor>
</comment>
<evidence type="ECO:0000256" key="3">
    <source>
        <dbReference type="ARBA" id="ARBA00004406"/>
    </source>
</evidence>
<gene>
    <name evidence="16" type="ORF">R5R35_011532</name>
</gene>
<keyword evidence="15" id="KW-0732">Signal</keyword>
<sequence length="513" mass="58079">MSVWVSLLSYALALLGVALAAAYMYMGRKHDHWRRKGVKYLTPLPFVGNLKDIAFVRRNIGVMSHDIYHQHKKEPYVGIFAFDEPMLHIHDLALVRAVLVKDFQFFCDRNFHVSAKADLLASRILFALKGERWKQSRAAITPSFSSGKMKHMYEIVEGRAKFLAETLQKENTGEPITAYDLVARYTTDVIASCAFGIDSGTLRDPRAEFRRKLRMIFDLSPTEALRFLMAFVSPNAVHTFNIKVFKKEVEDYVVGTIRHAIRYREENGVVRNDLLSALVAIVKGSADAGEEADGTKSKIKMDEIDVASHAMAFLGAGFETSATTISYALYELAKNKEIQDKLREEINTTLKENGGSVPYDVMHSMKYMDLVFQETLRKYPPVPFLDRVSNKPYRLPGTNVTLDAGTAVMIPVLGIHRDPEIYPNPMQFIPERFLEENKAKRPSCSHMPFGEGPRTCVGLRFALMQTKLGMIHILKDHSVELPSTTPTEPDFTPKSFLLQPVKHLELLFKKIEA</sequence>